<sequence length="189" mass="21382">MRNIIFIITTVIVFSALNILIYKKEATLKDGKTVFLDLAPVDPRSLIQGDYMILRYRLSQEIETQLKVKASGYVVLAESGPVIETNNVSTQDRKSAYLKMEDGQVKSLVPVRVYDGKALNANEHLLKYHYRNNDVQISAGKTDAYFFQEGHAKHYDNARYGSIKLSNSGEAVLDKLYDTKFNDLNPAKN</sequence>
<feature type="transmembrane region" description="Helical" evidence="1">
    <location>
        <begin position="6"/>
        <end position="22"/>
    </location>
</feature>
<dbReference type="Pfam" id="PF14345">
    <property type="entry name" value="GDYXXLXY"/>
    <property type="match status" value="1"/>
</dbReference>
<evidence type="ECO:0000313" key="2">
    <source>
        <dbReference type="EMBL" id="BBM82106.1"/>
    </source>
</evidence>
<organism evidence="2 3">
    <name type="scientific">Uabimicrobium amorphum</name>
    <dbReference type="NCBI Taxonomy" id="2596890"/>
    <lineage>
        <taxon>Bacteria</taxon>
        <taxon>Pseudomonadati</taxon>
        <taxon>Planctomycetota</taxon>
        <taxon>Candidatus Uabimicrobiia</taxon>
        <taxon>Candidatus Uabimicrobiales</taxon>
        <taxon>Candidatus Uabimicrobiaceae</taxon>
        <taxon>Candidatus Uabimicrobium</taxon>
    </lineage>
</organism>
<name>A0A5S9III9_UABAM</name>
<keyword evidence="1" id="KW-0472">Membrane</keyword>
<dbReference type="RefSeq" id="WP_151966359.1">
    <property type="nucleotide sequence ID" value="NZ_AP019860.1"/>
</dbReference>
<keyword evidence="1" id="KW-0812">Transmembrane</keyword>
<protein>
    <submittedName>
        <fullName evidence="2">Membrane protein</fullName>
    </submittedName>
</protein>
<evidence type="ECO:0000256" key="1">
    <source>
        <dbReference type="SAM" id="Phobius"/>
    </source>
</evidence>
<keyword evidence="3" id="KW-1185">Reference proteome</keyword>
<evidence type="ECO:0000313" key="3">
    <source>
        <dbReference type="Proteomes" id="UP000326354"/>
    </source>
</evidence>
<dbReference type="EMBL" id="AP019860">
    <property type="protein sequence ID" value="BBM82106.1"/>
    <property type="molecule type" value="Genomic_DNA"/>
</dbReference>
<dbReference type="OrthoDB" id="4868247at2"/>
<dbReference type="KEGG" id="uam:UABAM_00449"/>
<dbReference type="InterPro" id="IPR025833">
    <property type="entry name" value="GDYXXLXY"/>
</dbReference>
<accession>A0A5S9III9</accession>
<keyword evidence="1" id="KW-1133">Transmembrane helix</keyword>
<dbReference type="Proteomes" id="UP000326354">
    <property type="component" value="Chromosome"/>
</dbReference>
<gene>
    <name evidence="2" type="ORF">UABAM_00449</name>
</gene>
<proteinExistence type="predicted"/>
<reference evidence="2 3" key="1">
    <citation type="submission" date="2019-08" db="EMBL/GenBank/DDBJ databases">
        <title>Complete genome sequence of Candidatus Uab amorphum.</title>
        <authorList>
            <person name="Shiratori T."/>
            <person name="Suzuki S."/>
            <person name="Kakizawa Y."/>
            <person name="Ishida K."/>
        </authorList>
    </citation>
    <scope>NUCLEOTIDE SEQUENCE [LARGE SCALE GENOMIC DNA]</scope>
    <source>
        <strain evidence="2 3">SRT547</strain>
    </source>
</reference>
<dbReference type="AlphaFoldDB" id="A0A5S9III9"/>